<organism evidence="3 4">
    <name type="scientific">Cohnella hashimotonis</name>
    <dbReference type="NCBI Taxonomy" id="2826895"/>
    <lineage>
        <taxon>Bacteria</taxon>
        <taxon>Bacillati</taxon>
        <taxon>Bacillota</taxon>
        <taxon>Bacilli</taxon>
        <taxon>Bacillales</taxon>
        <taxon>Paenibacillaceae</taxon>
        <taxon>Cohnella</taxon>
    </lineage>
</organism>
<sequence length="561" mass="61798">MKKAKWWAAVQIIAVMTAAAGCSGNNNDAAKAESNPTGTQTGSASGSTQRAKDPYGKFDQPVTFTLGKMLPPAANFPEGSTDTVEDNEYTRYIAENLNVRIKHKWQVQGDAYIQKVNMSLASGDIPDVMNVNEDQLKQLVEADLIADLSDAYEQYASPYVRGVYESTEGKALEKATFDGKLMALPDVNVQGNAPSLLWIRQDWLDKLGLQPPKTVDELSQVAEAFIERDPDGNNKDDTIGLPAMRDIVSGAASAHFSLDAIFQAYGARPNTWIKDSEGQVTYGTIMPEMKPALGKLSEMYKKGLIDKEFGVKDVAKATEQVVNGKAGLLFGPWWSPFYPLSDAVKKDPKAEWRAYALPLDASGVFNANTLPASSNFLVVRKGYDKPEAVVKTLNMQFKLIRVLDGAPEPYKGQNVNWAVAPFTINLDYANAVERIHQQLQDALDGKIKPEELPADRQTQYQQVVAEMQNPKKDPANWSVKAANLDAAAVLATPMNKIYGVFDGQTKTMESKWANLSKLSNEALMQIIVGDKPLDYFDEFVAKWRQIGGDQVIREVTEAIKK</sequence>
<reference evidence="3" key="1">
    <citation type="submission" date="2023-04" db="EMBL/GenBank/DDBJ databases">
        <title>Comparative genomic analysis of Cohnella hashimotonis sp. nov., isolated from the International Space Station.</title>
        <authorList>
            <person name="Venkateswaran K."/>
            <person name="Simpson A."/>
        </authorList>
    </citation>
    <scope>NUCLEOTIDE SEQUENCE</scope>
    <source>
        <strain evidence="3">F6_2S_P_1</strain>
    </source>
</reference>
<feature type="region of interest" description="Disordered" evidence="1">
    <location>
        <begin position="29"/>
        <end position="54"/>
    </location>
</feature>
<dbReference type="PANTHER" id="PTHR43649:SF12">
    <property type="entry name" value="DIACETYLCHITOBIOSE BINDING PROTEIN DASA"/>
    <property type="match status" value="1"/>
</dbReference>
<feature type="compositionally biased region" description="Low complexity" evidence="1">
    <location>
        <begin position="37"/>
        <end position="49"/>
    </location>
</feature>
<evidence type="ECO:0000256" key="1">
    <source>
        <dbReference type="SAM" id="MobiDB-lite"/>
    </source>
</evidence>
<proteinExistence type="predicted"/>
<dbReference type="PANTHER" id="PTHR43649">
    <property type="entry name" value="ARABINOSE-BINDING PROTEIN-RELATED"/>
    <property type="match status" value="1"/>
</dbReference>
<feature type="signal peptide" evidence="2">
    <location>
        <begin position="1"/>
        <end position="20"/>
    </location>
</feature>
<dbReference type="PROSITE" id="PS51257">
    <property type="entry name" value="PROKAR_LIPOPROTEIN"/>
    <property type="match status" value="1"/>
</dbReference>
<dbReference type="RefSeq" id="WP_282906747.1">
    <property type="nucleotide sequence ID" value="NZ_JAGRPV010000001.1"/>
</dbReference>
<dbReference type="InterPro" id="IPR050490">
    <property type="entry name" value="Bact_solute-bd_prot1"/>
</dbReference>
<accession>A0ABT6TAU7</accession>
<dbReference type="CDD" id="cd13580">
    <property type="entry name" value="PBP2_AlgQ_like_1"/>
    <property type="match status" value="1"/>
</dbReference>
<name>A0ABT6TAU7_9BACL</name>
<gene>
    <name evidence="3" type="ORF">KB449_01940</name>
</gene>
<comment type="caution">
    <text evidence="3">The sequence shown here is derived from an EMBL/GenBank/DDBJ whole genome shotgun (WGS) entry which is preliminary data.</text>
</comment>
<dbReference type="EMBL" id="JAGRPV010000001">
    <property type="protein sequence ID" value="MDI4643696.1"/>
    <property type="molecule type" value="Genomic_DNA"/>
</dbReference>
<protein>
    <submittedName>
        <fullName evidence="3">Extracellular solute-binding protein</fullName>
    </submittedName>
</protein>
<feature type="chain" id="PRO_5046786133" evidence="2">
    <location>
        <begin position="21"/>
        <end position="561"/>
    </location>
</feature>
<keyword evidence="2" id="KW-0732">Signal</keyword>
<dbReference type="Gene3D" id="3.40.190.10">
    <property type="entry name" value="Periplasmic binding protein-like II"/>
    <property type="match status" value="3"/>
</dbReference>
<dbReference type="SUPFAM" id="SSF53850">
    <property type="entry name" value="Periplasmic binding protein-like II"/>
    <property type="match status" value="1"/>
</dbReference>
<keyword evidence="4" id="KW-1185">Reference proteome</keyword>
<evidence type="ECO:0000313" key="3">
    <source>
        <dbReference type="EMBL" id="MDI4643696.1"/>
    </source>
</evidence>
<dbReference type="Proteomes" id="UP001161691">
    <property type="component" value="Unassembled WGS sequence"/>
</dbReference>
<evidence type="ECO:0000313" key="4">
    <source>
        <dbReference type="Proteomes" id="UP001161691"/>
    </source>
</evidence>
<evidence type="ECO:0000256" key="2">
    <source>
        <dbReference type="SAM" id="SignalP"/>
    </source>
</evidence>